<dbReference type="OMA" id="SGQNGAC"/>
<evidence type="ECO:0000256" key="2">
    <source>
        <dbReference type="ARBA" id="ARBA00023145"/>
    </source>
</evidence>
<dbReference type="VEuPathDB" id="FungiDB:KRP22_1250"/>
<dbReference type="GO" id="GO:0005615">
    <property type="term" value="C:extracellular space"/>
    <property type="evidence" value="ECO:0000318"/>
    <property type="project" value="GO_Central"/>
</dbReference>
<comment type="similarity">
    <text evidence="1">Belongs to the peptidase C1 family.</text>
</comment>
<dbReference type="InParanoid" id="H3GSE6"/>
<evidence type="ECO:0000256" key="1">
    <source>
        <dbReference type="ARBA" id="ARBA00008455"/>
    </source>
</evidence>
<accession>H3GSE6</accession>
<dbReference type="OrthoDB" id="10253408at2759"/>
<protein>
    <recommendedName>
        <fullName evidence="5">Peptidase C1A papain C-terminal domain-containing protein</fullName>
    </recommendedName>
</protein>
<proteinExistence type="inferred from homology"/>
<dbReference type="Proteomes" id="UP000005238">
    <property type="component" value="Unassembled WGS sequence"/>
</dbReference>
<dbReference type="STRING" id="164328.H3GSE6"/>
<dbReference type="InterPro" id="IPR025660">
    <property type="entry name" value="Pept_his_AS"/>
</dbReference>
<evidence type="ECO:0000256" key="4">
    <source>
        <dbReference type="SAM" id="SignalP"/>
    </source>
</evidence>
<dbReference type="RefSeq" id="XP_067751958.1">
    <property type="nucleotide sequence ID" value="XM_067884509.1"/>
</dbReference>
<dbReference type="InterPro" id="IPR038765">
    <property type="entry name" value="Papain-like_cys_pep_sf"/>
</dbReference>
<dbReference type="FunFam" id="3.90.70.10:FF:000383">
    <property type="entry name" value="Uncharacterized protein"/>
    <property type="match status" value="1"/>
</dbReference>
<dbReference type="EMBL" id="DS566041">
    <property type="status" value="NOT_ANNOTATED_CDS"/>
    <property type="molecule type" value="Genomic_DNA"/>
</dbReference>
<feature type="region of interest" description="Disordered" evidence="3">
    <location>
        <begin position="216"/>
        <end position="238"/>
    </location>
</feature>
<dbReference type="PANTHER" id="PTHR12411">
    <property type="entry name" value="CYSTEINE PROTEASE FAMILY C1-RELATED"/>
    <property type="match status" value="1"/>
</dbReference>
<dbReference type="PRINTS" id="PR00705">
    <property type="entry name" value="PAPAIN"/>
</dbReference>
<sequence>MRTSSFGYANAAVVAVLVTATPAVARPMHAGIDYHRYLEEKDTVQADLDEWKSKFGDVAQKNGWMPVSEDRSTDDQEEDLRQRIFLTKQNIATVQKANPDANFSIMSPFSALTDDEFNKFVLNSYVRGNSTSGSSSGTASRRLRSDASLDSFADVLDGSFDTASIMKTLGSVFQDLIGELTAGTVQPTTDSSANVLSEGGAYDFWHPEKWTRAPATNAPATAQPAATSSPAATEEATVNSGSVDWSTSECVAPIQSQGACGSCWAFATVSTVESAQCIANGKTSLTKYSEQQLVSCDSQNWGCSGGAPVYAFEYVQQNGLCTEDSYPYTSDSGYADSCSSSCNSQDTGITGYSQLSGEDELLSAVNEHPVVVAVSSGNNVWKQYTGGVVSSCDTSDLDHAVVAVGYDSSSIKIRNSWGSYWGEDGYIRLARGSSSEGTCGVLSDMSTPQM</sequence>
<keyword evidence="4" id="KW-0732">Signal</keyword>
<organism evidence="6 7">
    <name type="scientific">Phytophthora ramorum</name>
    <name type="common">Sudden oak death agent</name>
    <dbReference type="NCBI Taxonomy" id="164328"/>
    <lineage>
        <taxon>Eukaryota</taxon>
        <taxon>Sar</taxon>
        <taxon>Stramenopiles</taxon>
        <taxon>Oomycota</taxon>
        <taxon>Peronosporomycetes</taxon>
        <taxon>Peronosporales</taxon>
        <taxon>Peronosporaceae</taxon>
        <taxon>Phytophthora</taxon>
    </lineage>
</organism>
<keyword evidence="7" id="KW-1185">Reference proteome</keyword>
<dbReference type="EnsemblProtists" id="Phyra79910">
    <property type="protein sequence ID" value="Phyra79910"/>
    <property type="gene ID" value="Phyra79910"/>
</dbReference>
<dbReference type="HOGENOM" id="CLU_012184_5_1_1"/>
<dbReference type="CDD" id="cd02248">
    <property type="entry name" value="Peptidase_C1A"/>
    <property type="match status" value="1"/>
</dbReference>
<dbReference type="AlphaFoldDB" id="H3GSE6"/>
<dbReference type="VEuPathDB" id="FungiDB:KRP23_1385"/>
<dbReference type="GO" id="GO:0005764">
    <property type="term" value="C:lysosome"/>
    <property type="evidence" value="ECO:0000318"/>
    <property type="project" value="GO_Central"/>
</dbReference>
<dbReference type="PROSITE" id="PS00639">
    <property type="entry name" value="THIOL_PROTEASE_HIS"/>
    <property type="match status" value="1"/>
</dbReference>
<dbReference type="InterPro" id="IPR000668">
    <property type="entry name" value="Peptidase_C1A_C"/>
</dbReference>
<dbReference type="InterPro" id="IPR000169">
    <property type="entry name" value="Pept_cys_AS"/>
</dbReference>
<dbReference type="SUPFAM" id="SSF54001">
    <property type="entry name" value="Cysteine proteinases"/>
    <property type="match status" value="1"/>
</dbReference>
<keyword evidence="2" id="KW-0865">Zymogen</keyword>
<dbReference type="eggNOG" id="KOG1543">
    <property type="taxonomic scope" value="Eukaryota"/>
</dbReference>
<dbReference type="Gene3D" id="3.90.70.10">
    <property type="entry name" value="Cysteine proteinases"/>
    <property type="match status" value="1"/>
</dbReference>
<dbReference type="PROSITE" id="PS00139">
    <property type="entry name" value="THIOL_PROTEASE_CYS"/>
    <property type="match status" value="1"/>
</dbReference>
<name>H3GSE6_PHYRM</name>
<feature type="compositionally biased region" description="Low complexity" evidence="3">
    <location>
        <begin position="216"/>
        <end position="237"/>
    </location>
</feature>
<dbReference type="SMART" id="SM00645">
    <property type="entry name" value="Pept_C1"/>
    <property type="match status" value="1"/>
</dbReference>
<reference evidence="7" key="1">
    <citation type="journal article" date="2006" name="Science">
        <title>Phytophthora genome sequences uncover evolutionary origins and mechanisms of pathogenesis.</title>
        <authorList>
            <person name="Tyler B.M."/>
            <person name="Tripathy S."/>
            <person name="Zhang X."/>
            <person name="Dehal P."/>
            <person name="Jiang R.H."/>
            <person name="Aerts A."/>
            <person name="Arredondo F.D."/>
            <person name="Baxter L."/>
            <person name="Bensasson D."/>
            <person name="Beynon J.L."/>
            <person name="Chapman J."/>
            <person name="Damasceno C.M."/>
            <person name="Dorrance A.E."/>
            <person name="Dou D."/>
            <person name="Dickerman A.W."/>
            <person name="Dubchak I.L."/>
            <person name="Garbelotto M."/>
            <person name="Gijzen M."/>
            <person name="Gordon S.G."/>
            <person name="Govers F."/>
            <person name="Grunwald N.J."/>
            <person name="Huang W."/>
            <person name="Ivors K.L."/>
            <person name="Jones R.W."/>
            <person name="Kamoun S."/>
            <person name="Krampis K."/>
            <person name="Lamour K.H."/>
            <person name="Lee M.K."/>
            <person name="McDonald W.H."/>
            <person name="Medina M."/>
            <person name="Meijer H.J."/>
            <person name="Nordberg E.K."/>
            <person name="Maclean D.J."/>
            <person name="Ospina-Giraldo M.D."/>
            <person name="Morris P.F."/>
            <person name="Phuntumart V."/>
            <person name="Putnam N.H."/>
            <person name="Rash S."/>
            <person name="Rose J.K."/>
            <person name="Sakihama Y."/>
            <person name="Salamov A.A."/>
            <person name="Savidor A."/>
            <person name="Scheuring C.F."/>
            <person name="Smith B.M."/>
            <person name="Sobral B.W."/>
            <person name="Terry A."/>
            <person name="Torto-Alalibo T.A."/>
            <person name="Win J."/>
            <person name="Xu Z."/>
            <person name="Zhang H."/>
            <person name="Grigoriev I.V."/>
            <person name="Rokhsar D.S."/>
            <person name="Boore J.L."/>
        </authorList>
    </citation>
    <scope>NUCLEOTIDE SEQUENCE [LARGE SCALE GENOMIC DNA]</scope>
    <source>
        <strain evidence="7">Pr102</strain>
    </source>
</reference>
<feature type="domain" description="Peptidase C1A papain C-terminal" evidence="5">
    <location>
        <begin position="239"/>
        <end position="449"/>
    </location>
</feature>
<evidence type="ECO:0000313" key="7">
    <source>
        <dbReference type="Proteomes" id="UP000005238"/>
    </source>
</evidence>
<reference evidence="6" key="2">
    <citation type="submission" date="2015-06" db="UniProtKB">
        <authorList>
            <consortium name="EnsemblProtists"/>
        </authorList>
    </citation>
    <scope>IDENTIFICATION</scope>
    <source>
        <strain evidence="6">Pr102</strain>
    </source>
</reference>
<dbReference type="InterPro" id="IPR013128">
    <property type="entry name" value="Peptidase_C1A"/>
</dbReference>
<dbReference type="InterPro" id="IPR039417">
    <property type="entry name" value="Peptidase_C1A_papain-like"/>
</dbReference>
<dbReference type="GeneID" id="94220402"/>
<evidence type="ECO:0000256" key="3">
    <source>
        <dbReference type="SAM" id="MobiDB-lite"/>
    </source>
</evidence>
<dbReference type="GO" id="GO:0051603">
    <property type="term" value="P:proteolysis involved in protein catabolic process"/>
    <property type="evidence" value="ECO:0000318"/>
    <property type="project" value="GO_Central"/>
</dbReference>
<evidence type="ECO:0000313" key="6">
    <source>
        <dbReference type="EnsemblProtists" id="Phyra79910"/>
    </source>
</evidence>
<dbReference type="GO" id="GO:0004197">
    <property type="term" value="F:cysteine-type endopeptidase activity"/>
    <property type="evidence" value="ECO:0000318"/>
    <property type="project" value="GO_Central"/>
</dbReference>
<feature type="signal peptide" evidence="4">
    <location>
        <begin position="1"/>
        <end position="25"/>
    </location>
</feature>
<dbReference type="Pfam" id="PF00112">
    <property type="entry name" value="Peptidase_C1"/>
    <property type="match status" value="1"/>
</dbReference>
<evidence type="ECO:0000259" key="5">
    <source>
        <dbReference type="SMART" id="SM00645"/>
    </source>
</evidence>
<feature type="chain" id="PRO_5018528102" description="Peptidase C1A papain C-terminal domain-containing protein" evidence="4">
    <location>
        <begin position="26"/>
        <end position="450"/>
    </location>
</feature>